<protein>
    <submittedName>
        <fullName evidence="6">DNA-binding transcriptional regulator, IclR family</fullName>
    </submittedName>
</protein>
<dbReference type="InterPro" id="IPR029016">
    <property type="entry name" value="GAF-like_dom_sf"/>
</dbReference>
<dbReference type="AlphaFoldDB" id="A0A1H0N1F3"/>
<evidence type="ECO:0000256" key="3">
    <source>
        <dbReference type="ARBA" id="ARBA00023163"/>
    </source>
</evidence>
<dbReference type="SUPFAM" id="SSF46785">
    <property type="entry name" value="Winged helix' DNA-binding domain"/>
    <property type="match status" value="1"/>
</dbReference>
<dbReference type="PANTHER" id="PTHR30136">
    <property type="entry name" value="HELIX-TURN-HELIX TRANSCRIPTIONAL REGULATOR, ICLR FAMILY"/>
    <property type="match status" value="1"/>
</dbReference>
<dbReference type="Proteomes" id="UP000198741">
    <property type="component" value="Chromosome I"/>
</dbReference>
<feature type="domain" description="IclR-ED" evidence="5">
    <location>
        <begin position="82"/>
        <end position="264"/>
    </location>
</feature>
<dbReference type="GO" id="GO:0045892">
    <property type="term" value="P:negative regulation of DNA-templated transcription"/>
    <property type="evidence" value="ECO:0007669"/>
    <property type="project" value="TreeGrafter"/>
</dbReference>
<dbReference type="Pfam" id="PF01614">
    <property type="entry name" value="IclR_C"/>
    <property type="match status" value="1"/>
</dbReference>
<dbReference type="InterPro" id="IPR005471">
    <property type="entry name" value="Tscrpt_reg_IclR_N"/>
</dbReference>
<organism evidence="6 7">
    <name type="scientific">Nakamurella panacisegetis</name>
    <dbReference type="NCBI Taxonomy" id="1090615"/>
    <lineage>
        <taxon>Bacteria</taxon>
        <taxon>Bacillati</taxon>
        <taxon>Actinomycetota</taxon>
        <taxon>Actinomycetes</taxon>
        <taxon>Nakamurellales</taxon>
        <taxon>Nakamurellaceae</taxon>
        <taxon>Nakamurella</taxon>
    </lineage>
</organism>
<proteinExistence type="predicted"/>
<keyword evidence="7" id="KW-1185">Reference proteome</keyword>
<dbReference type="GO" id="GO:0003700">
    <property type="term" value="F:DNA-binding transcription factor activity"/>
    <property type="evidence" value="ECO:0007669"/>
    <property type="project" value="TreeGrafter"/>
</dbReference>
<dbReference type="Pfam" id="PF09339">
    <property type="entry name" value="HTH_IclR"/>
    <property type="match status" value="1"/>
</dbReference>
<keyword evidence="3" id="KW-0804">Transcription</keyword>
<accession>A0A1H0N1F3</accession>
<evidence type="ECO:0000259" key="4">
    <source>
        <dbReference type="PROSITE" id="PS51077"/>
    </source>
</evidence>
<dbReference type="InterPro" id="IPR036390">
    <property type="entry name" value="WH_DNA-bd_sf"/>
</dbReference>
<keyword evidence="2 6" id="KW-0238">DNA-binding</keyword>
<dbReference type="PROSITE" id="PS51077">
    <property type="entry name" value="HTH_ICLR"/>
    <property type="match status" value="1"/>
</dbReference>
<gene>
    <name evidence="6" type="ORF">SAMN04515671_2157</name>
</gene>
<reference evidence="6 7" key="1">
    <citation type="submission" date="2016-10" db="EMBL/GenBank/DDBJ databases">
        <authorList>
            <person name="de Groot N.N."/>
        </authorList>
    </citation>
    <scope>NUCLEOTIDE SEQUENCE [LARGE SCALE GENOMIC DNA]</scope>
    <source>
        <strain evidence="7">P4-7,KCTC 19426,CECT 7604</strain>
    </source>
</reference>
<evidence type="ECO:0000256" key="1">
    <source>
        <dbReference type="ARBA" id="ARBA00023015"/>
    </source>
</evidence>
<dbReference type="Gene3D" id="3.30.450.40">
    <property type="match status" value="1"/>
</dbReference>
<evidence type="ECO:0000256" key="2">
    <source>
        <dbReference type="ARBA" id="ARBA00023125"/>
    </source>
</evidence>
<dbReference type="STRING" id="1090615.SAMN04515671_2157"/>
<dbReference type="InterPro" id="IPR050707">
    <property type="entry name" value="HTH_MetabolicPath_Reg"/>
</dbReference>
<evidence type="ECO:0000313" key="7">
    <source>
        <dbReference type="Proteomes" id="UP000198741"/>
    </source>
</evidence>
<feature type="domain" description="HTH iclR-type" evidence="4">
    <location>
        <begin position="20"/>
        <end position="81"/>
    </location>
</feature>
<evidence type="ECO:0000313" key="6">
    <source>
        <dbReference type="EMBL" id="SDO86200.1"/>
    </source>
</evidence>
<dbReference type="PROSITE" id="PS51078">
    <property type="entry name" value="ICLR_ED"/>
    <property type="match status" value="1"/>
</dbReference>
<dbReference type="InterPro" id="IPR014757">
    <property type="entry name" value="Tscrpt_reg_IclR_C"/>
</dbReference>
<dbReference type="Gene3D" id="1.10.10.10">
    <property type="entry name" value="Winged helix-like DNA-binding domain superfamily/Winged helix DNA-binding domain"/>
    <property type="match status" value="1"/>
</dbReference>
<dbReference type="SMART" id="SM00346">
    <property type="entry name" value="HTH_ICLR"/>
    <property type="match status" value="1"/>
</dbReference>
<name>A0A1H0N1F3_9ACTN</name>
<dbReference type="EMBL" id="LT629710">
    <property type="protein sequence ID" value="SDO86200.1"/>
    <property type="molecule type" value="Genomic_DNA"/>
</dbReference>
<dbReference type="InterPro" id="IPR036388">
    <property type="entry name" value="WH-like_DNA-bd_sf"/>
</dbReference>
<sequence length="266" mass="27512">MDNPADVSSDDGAARPASAVQSVDRAITALEFLARRGEAGVSEVAAAIGVHKSTASRLLGALQGRGLIEAAGDRGRYRLGYGILRLAGAMGGRLDVTSQGREICEELAEQLGETVNIAVLQGDQVINVHQAHGGGAISVNNWVGRPTPLHATSSGKVLLAYLSKPLQDRLIDAGLHRYTAVTVTDGRVLRRQLAQVHVDGYAITAEEYETGLNAVAAPVFGAGPAAIAAVSVSGPAYRLPVAQLGETARSVVAAAARISERMGHLG</sequence>
<keyword evidence="1" id="KW-0805">Transcription regulation</keyword>
<evidence type="ECO:0000259" key="5">
    <source>
        <dbReference type="PROSITE" id="PS51078"/>
    </source>
</evidence>
<dbReference type="PANTHER" id="PTHR30136:SF24">
    <property type="entry name" value="HTH-TYPE TRANSCRIPTIONAL REPRESSOR ALLR"/>
    <property type="match status" value="1"/>
</dbReference>
<dbReference type="GO" id="GO:0003677">
    <property type="term" value="F:DNA binding"/>
    <property type="evidence" value="ECO:0007669"/>
    <property type="project" value="UniProtKB-KW"/>
</dbReference>
<dbReference type="SUPFAM" id="SSF55781">
    <property type="entry name" value="GAF domain-like"/>
    <property type="match status" value="1"/>
</dbReference>